<protein>
    <submittedName>
        <fullName evidence="1">Uncharacterized protein</fullName>
    </submittedName>
</protein>
<proteinExistence type="predicted"/>
<accession>A0A6C0C941</accession>
<sequence>MSPIEYLKICDRSINNINNVIQTYDTMHSHTEPFQLIVDDNYFSNLSSKIHENCCFYANLRNYVQKNVGSSLDQQVDNLYKMIANKIDIVDSDFDEIFIQVFEEDMSENEDAVSTKILLLLYDRLGLLEQKFPADRAYLENETIHEFLCFITNNCDDLYDYPIDKQIIIVKNNKFLEDFVLQNRFFTMFYATL</sequence>
<organism evidence="1">
    <name type="scientific">viral metagenome</name>
    <dbReference type="NCBI Taxonomy" id="1070528"/>
    <lineage>
        <taxon>unclassified sequences</taxon>
        <taxon>metagenomes</taxon>
        <taxon>organismal metagenomes</taxon>
    </lineage>
</organism>
<reference evidence="1" key="1">
    <citation type="journal article" date="2020" name="Nature">
        <title>Giant virus diversity and host interactions through global metagenomics.</title>
        <authorList>
            <person name="Schulz F."/>
            <person name="Roux S."/>
            <person name="Paez-Espino D."/>
            <person name="Jungbluth S."/>
            <person name="Walsh D.A."/>
            <person name="Denef V.J."/>
            <person name="McMahon K.D."/>
            <person name="Konstantinidis K.T."/>
            <person name="Eloe-Fadrosh E.A."/>
            <person name="Kyrpides N.C."/>
            <person name="Woyke T."/>
        </authorList>
    </citation>
    <scope>NUCLEOTIDE SEQUENCE</scope>
    <source>
        <strain evidence="1">GVMAG-M-3300020192-26</strain>
    </source>
</reference>
<dbReference type="AlphaFoldDB" id="A0A6C0C941"/>
<name>A0A6C0C941_9ZZZZ</name>
<dbReference type="EMBL" id="MN739359">
    <property type="protein sequence ID" value="QHT00843.1"/>
    <property type="molecule type" value="Genomic_DNA"/>
</dbReference>
<evidence type="ECO:0000313" key="1">
    <source>
        <dbReference type="EMBL" id="QHT00843.1"/>
    </source>
</evidence>